<proteinExistence type="predicted"/>
<accession>A0A2M4DEF3</accession>
<feature type="signal peptide" evidence="1">
    <location>
        <begin position="1"/>
        <end position="30"/>
    </location>
</feature>
<sequence>MRLHTLAVQLRPVAAAILAVLSVTTTTTTTQHPPVVPLTAATATVPRQPAPIRHLRMSIRPPSRIHPTYIVRPLSNMELLPPVHLRPICTSTAVIAKERAFITVRDKRCRRFPSRRIVS</sequence>
<keyword evidence="1" id="KW-0732">Signal</keyword>
<reference evidence="2" key="1">
    <citation type="submission" date="2018-01" db="EMBL/GenBank/DDBJ databases">
        <title>An insight into the sialome of Amazonian anophelines.</title>
        <authorList>
            <person name="Ribeiro J.M."/>
            <person name="Scarpassa V."/>
            <person name="Calvo E."/>
        </authorList>
    </citation>
    <scope>NUCLEOTIDE SEQUENCE</scope>
</reference>
<dbReference type="EMBL" id="GGFL01011794">
    <property type="protein sequence ID" value="MBW75972.1"/>
    <property type="molecule type" value="Transcribed_RNA"/>
</dbReference>
<dbReference type="AlphaFoldDB" id="A0A2M4DEF3"/>
<protein>
    <submittedName>
        <fullName evidence="2">Putative secreted protein</fullName>
    </submittedName>
</protein>
<evidence type="ECO:0000313" key="2">
    <source>
        <dbReference type="EMBL" id="MBW75972.1"/>
    </source>
</evidence>
<feature type="chain" id="PRO_5014746938" evidence="1">
    <location>
        <begin position="31"/>
        <end position="119"/>
    </location>
</feature>
<organism evidence="2">
    <name type="scientific">Anopheles darlingi</name>
    <name type="common">Mosquito</name>
    <dbReference type="NCBI Taxonomy" id="43151"/>
    <lineage>
        <taxon>Eukaryota</taxon>
        <taxon>Metazoa</taxon>
        <taxon>Ecdysozoa</taxon>
        <taxon>Arthropoda</taxon>
        <taxon>Hexapoda</taxon>
        <taxon>Insecta</taxon>
        <taxon>Pterygota</taxon>
        <taxon>Neoptera</taxon>
        <taxon>Endopterygota</taxon>
        <taxon>Diptera</taxon>
        <taxon>Nematocera</taxon>
        <taxon>Culicoidea</taxon>
        <taxon>Culicidae</taxon>
        <taxon>Anophelinae</taxon>
        <taxon>Anopheles</taxon>
    </lineage>
</organism>
<name>A0A2M4DEF3_ANODA</name>
<evidence type="ECO:0000256" key="1">
    <source>
        <dbReference type="SAM" id="SignalP"/>
    </source>
</evidence>